<dbReference type="Proteomes" id="UP000050525">
    <property type="component" value="Unassembled WGS sequence"/>
</dbReference>
<evidence type="ECO:0000313" key="2">
    <source>
        <dbReference type="Proteomes" id="UP000050525"/>
    </source>
</evidence>
<evidence type="ECO:0000313" key="1">
    <source>
        <dbReference type="EMBL" id="KYO17995.1"/>
    </source>
</evidence>
<dbReference type="EMBL" id="AKHW03006853">
    <property type="protein sequence ID" value="KYO17995.1"/>
    <property type="molecule type" value="Genomic_DNA"/>
</dbReference>
<organism evidence="1 2">
    <name type="scientific">Alligator mississippiensis</name>
    <name type="common">American alligator</name>
    <dbReference type="NCBI Taxonomy" id="8496"/>
    <lineage>
        <taxon>Eukaryota</taxon>
        <taxon>Metazoa</taxon>
        <taxon>Chordata</taxon>
        <taxon>Craniata</taxon>
        <taxon>Vertebrata</taxon>
        <taxon>Euteleostomi</taxon>
        <taxon>Archelosauria</taxon>
        <taxon>Archosauria</taxon>
        <taxon>Crocodylia</taxon>
        <taxon>Alligatoridae</taxon>
        <taxon>Alligatorinae</taxon>
        <taxon>Alligator</taxon>
    </lineage>
</organism>
<keyword evidence="2" id="KW-1185">Reference proteome</keyword>
<name>A0A151M0F1_ALLMI</name>
<accession>A0A151M0F1</accession>
<comment type="caution">
    <text evidence="1">The sequence shown here is derived from an EMBL/GenBank/DDBJ whole genome shotgun (WGS) entry which is preliminary data.</text>
</comment>
<dbReference type="AlphaFoldDB" id="A0A151M0F1"/>
<sequence length="172" mass="18957">MNGCAVEFGGAMPSVRLSSAAAAGRGVTGQFCTLAYFCISSQVDDQGWCPIHFPLGTGSKVLRRCLMWIQKFFLQQSFSTHGYSKVGSGDNSYYNKRDDSGASMVVVGGNRVKMPRALSSEPYEVEDSDDTNNLEKSIGRYGNESDALLEDICSPTHDSLVKWHHYRIFTPH</sequence>
<gene>
    <name evidence="1" type="ORF">Y1Q_0011608</name>
</gene>
<protein>
    <submittedName>
        <fullName evidence="1">Uncharacterized protein</fullName>
    </submittedName>
</protein>
<proteinExistence type="predicted"/>
<reference evidence="1 2" key="1">
    <citation type="journal article" date="2012" name="Genome Biol.">
        <title>Sequencing three crocodilian genomes to illuminate the evolution of archosaurs and amniotes.</title>
        <authorList>
            <person name="St John J.A."/>
            <person name="Braun E.L."/>
            <person name="Isberg S.R."/>
            <person name="Miles L.G."/>
            <person name="Chong A.Y."/>
            <person name="Gongora J."/>
            <person name="Dalzell P."/>
            <person name="Moran C."/>
            <person name="Bed'hom B."/>
            <person name="Abzhanov A."/>
            <person name="Burgess S.C."/>
            <person name="Cooksey A.M."/>
            <person name="Castoe T.A."/>
            <person name="Crawford N.G."/>
            <person name="Densmore L.D."/>
            <person name="Drew J.C."/>
            <person name="Edwards S.V."/>
            <person name="Faircloth B.C."/>
            <person name="Fujita M.K."/>
            <person name="Greenwold M.J."/>
            <person name="Hoffmann F.G."/>
            <person name="Howard J.M."/>
            <person name="Iguchi T."/>
            <person name="Janes D.E."/>
            <person name="Khan S.Y."/>
            <person name="Kohno S."/>
            <person name="de Koning A.J."/>
            <person name="Lance S.L."/>
            <person name="McCarthy F.M."/>
            <person name="McCormack J.E."/>
            <person name="Merchant M.E."/>
            <person name="Peterson D.G."/>
            <person name="Pollock D.D."/>
            <person name="Pourmand N."/>
            <person name="Raney B.J."/>
            <person name="Roessler K.A."/>
            <person name="Sanford J.R."/>
            <person name="Sawyer R.H."/>
            <person name="Schmidt C.J."/>
            <person name="Triplett E.W."/>
            <person name="Tuberville T.D."/>
            <person name="Venegas-Anaya M."/>
            <person name="Howard J.T."/>
            <person name="Jarvis E.D."/>
            <person name="Guillette L.J.Jr."/>
            <person name="Glenn T.C."/>
            <person name="Green R.E."/>
            <person name="Ray D.A."/>
        </authorList>
    </citation>
    <scope>NUCLEOTIDE SEQUENCE [LARGE SCALE GENOMIC DNA]</scope>
    <source>
        <strain evidence="1">KSC_2009_1</strain>
    </source>
</reference>